<reference evidence="1" key="1">
    <citation type="submission" date="2022-11" db="EMBL/GenBank/DDBJ databases">
        <title>Genome Resource of Sclerotinia nivalis Strain SnTB1, a Plant Pathogen Isolated from American Ginseng.</title>
        <authorList>
            <person name="Fan S."/>
        </authorList>
    </citation>
    <scope>NUCLEOTIDE SEQUENCE</scope>
    <source>
        <strain evidence="1">SnTB1</strain>
    </source>
</reference>
<evidence type="ECO:0000313" key="1">
    <source>
        <dbReference type="EMBL" id="KAJ8070595.1"/>
    </source>
</evidence>
<protein>
    <recommendedName>
        <fullName evidence="3">Methyltransferase domain-containing protein</fullName>
    </recommendedName>
</protein>
<evidence type="ECO:0000313" key="2">
    <source>
        <dbReference type="Proteomes" id="UP001152300"/>
    </source>
</evidence>
<name>A0A9X0AX70_9HELO</name>
<dbReference type="Gene3D" id="3.40.50.150">
    <property type="entry name" value="Vaccinia Virus protein VP39"/>
    <property type="match status" value="1"/>
</dbReference>
<dbReference type="Proteomes" id="UP001152300">
    <property type="component" value="Unassembled WGS sequence"/>
</dbReference>
<dbReference type="PANTHER" id="PTHR35897:SF2">
    <property type="entry name" value="METHYLTRANSFERASE DOMAIN-CONTAINING PROTEIN"/>
    <property type="match status" value="1"/>
</dbReference>
<dbReference type="InterPro" id="IPR029063">
    <property type="entry name" value="SAM-dependent_MTases_sf"/>
</dbReference>
<organism evidence="1 2">
    <name type="scientific">Sclerotinia nivalis</name>
    <dbReference type="NCBI Taxonomy" id="352851"/>
    <lineage>
        <taxon>Eukaryota</taxon>
        <taxon>Fungi</taxon>
        <taxon>Dikarya</taxon>
        <taxon>Ascomycota</taxon>
        <taxon>Pezizomycotina</taxon>
        <taxon>Leotiomycetes</taxon>
        <taxon>Helotiales</taxon>
        <taxon>Sclerotiniaceae</taxon>
        <taxon>Sclerotinia</taxon>
    </lineage>
</organism>
<sequence>MATTLSAPTVADSKEKISDPMDTVIPSKEYKWWLNNIDHLITPQRRKVFENYSNIPPEDVRQHIYDIKAWAIRQYPCTGLGRFLNNLFAQSPAYNDIVVRLKNGDSFIDIGCFLGQDLRQLVWDLDGAPTTNLHGTDIVNHWDLGYELFKDKDRFKVDYFEDDMMQPGEKLMALQGTMDVILINQIFHQWGIENQIEGATQLVKLSRDRPGSLILGYQCGVPEQREVVGPKGSKYRPLLHSRKLGRNCGMELGKEQERNGRRNQSCLLGSNSDMIPRKRYGWEESLDGIIISPKIPSFDSSNQKLGQQNRTAF</sequence>
<accession>A0A9X0AX70</accession>
<evidence type="ECO:0008006" key="3">
    <source>
        <dbReference type="Google" id="ProtNLM"/>
    </source>
</evidence>
<proteinExistence type="predicted"/>
<gene>
    <name evidence="1" type="ORF">OCU04_000969</name>
</gene>
<comment type="caution">
    <text evidence="1">The sequence shown here is derived from an EMBL/GenBank/DDBJ whole genome shotgun (WGS) entry which is preliminary data.</text>
</comment>
<dbReference type="SUPFAM" id="SSF53335">
    <property type="entry name" value="S-adenosyl-L-methionine-dependent methyltransferases"/>
    <property type="match status" value="1"/>
</dbReference>
<dbReference type="OrthoDB" id="2094832at2759"/>
<dbReference type="InterPro" id="IPR051654">
    <property type="entry name" value="Meroterpenoid_MTases"/>
</dbReference>
<keyword evidence="2" id="KW-1185">Reference proteome</keyword>
<dbReference type="EMBL" id="JAPEIS010000001">
    <property type="protein sequence ID" value="KAJ8070595.1"/>
    <property type="molecule type" value="Genomic_DNA"/>
</dbReference>
<dbReference type="AlphaFoldDB" id="A0A9X0AX70"/>
<dbReference type="PANTHER" id="PTHR35897">
    <property type="entry name" value="METHYLTRANSFERASE AUSD"/>
    <property type="match status" value="1"/>
</dbReference>